<dbReference type="Pfam" id="PF00735">
    <property type="entry name" value="Septin"/>
    <property type="match status" value="1"/>
</dbReference>
<dbReference type="InParanoid" id="A0A672T408"/>
<dbReference type="Gene3D" id="3.40.50.300">
    <property type="entry name" value="P-loop containing nucleotide triphosphate hydrolases"/>
    <property type="match status" value="1"/>
</dbReference>
<organism evidence="2 3">
    <name type="scientific">Sinocyclocheilus grahami</name>
    <name type="common">Dianchi golden-line fish</name>
    <name type="synonym">Barbus grahami</name>
    <dbReference type="NCBI Taxonomy" id="75366"/>
    <lineage>
        <taxon>Eukaryota</taxon>
        <taxon>Metazoa</taxon>
        <taxon>Chordata</taxon>
        <taxon>Craniata</taxon>
        <taxon>Vertebrata</taxon>
        <taxon>Euteleostomi</taxon>
        <taxon>Actinopterygii</taxon>
        <taxon>Neopterygii</taxon>
        <taxon>Teleostei</taxon>
        <taxon>Ostariophysi</taxon>
        <taxon>Cypriniformes</taxon>
        <taxon>Cyprinidae</taxon>
        <taxon>Cyprininae</taxon>
        <taxon>Sinocyclocheilus</taxon>
    </lineage>
</organism>
<dbReference type="GO" id="GO:0005525">
    <property type="term" value="F:GTP binding"/>
    <property type="evidence" value="ECO:0007669"/>
    <property type="project" value="InterPro"/>
</dbReference>
<dbReference type="AlphaFoldDB" id="A0A672T408"/>
<name>A0A672T408_SINGR</name>
<protein>
    <recommendedName>
        <fullName evidence="1">Septin-type G domain-containing protein</fullName>
    </recommendedName>
</protein>
<evidence type="ECO:0000259" key="1">
    <source>
        <dbReference type="PROSITE" id="PS51719"/>
    </source>
</evidence>
<feature type="domain" description="Septin-type G" evidence="1">
    <location>
        <begin position="26"/>
        <end position="69"/>
    </location>
</feature>
<dbReference type="SUPFAM" id="SSF52540">
    <property type="entry name" value="P-loop containing nucleoside triphosphate hydrolases"/>
    <property type="match status" value="1"/>
</dbReference>
<dbReference type="InterPro" id="IPR027417">
    <property type="entry name" value="P-loop_NTPase"/>
</dbReference>
<evidence type="ECO:0000313" key="3">
    <source>
        <dbReference type="Proteomes" id="UP000472262"/>
    </source>
</evidence>
<dbReference type="PANTHER" id="PTHR18884">
    <property type="entry name" value="SEPTIN"/>
    <property type="match status" value="1"/>
</dbReference>
<proteinExistence type="predicted"/>
<keyword evidence="3" id="KW-1185">Reference proteome</keyword>
<reference evidence="2" key="1">
    <citation type="submission" date="2025-08" db="UniProtKB">
        <authorList>
            <consortium name="Ensembl"/>
        </authorList>
    </citation>
    <scope>IDENTIFICATION</scope>
</reference>
<sequence>MFHCPSQKYVGIVTLPNQVQQKAVKRGFVFNLMVVGESGLGKSTLVNSLFLTNLYIDRCIWSKSKTHCY</sequence>
<evidence type="ECO:0000313" key="2">
    <source>
        <dbReference type="Ensembl" id="ENSSGRP00000108865.1"/>
    </source>
</evidence>
<accession>A0A672T408</accession>
<dbReference type="Proteomes" id="UP000472262">
    <property type="component" value="Unassembled WGS sequence"/>
</dbReference>
<dbReference type="InterPro" id="IPR030379">
    <property type="entry name" value="G_SEPTIN_dom"/>
</dbReference>
<reference evidence="2" key="2">
    <citation type="submission" date="2025-09" db="UniProtKB">
        <authorList>
            <consortium name="Ensembl"/>
        </authorList>
    </citation>
    <scope>IDENTIFICATION</scope>
</reference>
<dbReference type="Ensembl" id="ENSSGRT00000115669.1">
    <property type="protein sequence ID" value="ENSSGRP00000108865.1"/>
    <property type="gene ID" value="ENSSGRG00000053667.1"/>
</dbReference>
<dbReference type="OMA" id="CIWSKSK"/>
<dbReference type="PROSITE" id="PS51719">
    <property type="entry name" value="G_SEPTIN"/>
    <property type="match status" value="1"/>
</dbReference>